<evidence type="ECO:0000256" key="2">
    <source>
        <dbReference type="ARBA" id="ARBA00022603"/>
    </source>
</evidence>
<evidence type="ECO:0000256" key="5">
    <source>
        <dbReference type="ARBA" id="ARBA00022694"/>
    </source>
</evidence>
<dbReference type="PIRSF" id="PIRSF017259">
    <property type="entry name" value="tRNA_mtfrase_TRM11"/>
    <property type="match status" value="1"/>
</dbReference>
<dbReference type="FunCoup" id="A0A067NCQ4">
    <property type="interactions" value="671"/>
</dbReference>
<protein>
    <recommendedName>
        <fullName evidence="8">tRNA (guanine(10)-N(2))-methyltransferase TRMT11 N-terminal domain-containing protein</fullName>
    </recommendedName>
</protein>
<dbReference type="GO" id="GO:0032259">
    <property type="term" value="P:methylation"/>
    <property type="evidence" value="ECO:0007669"/>
    <property type="project" value="UniProtKB-UniRule"/>
</dbReference>
<dbReference type="GO" id="GO:0005737">
    <property type="term" value="C:cytoplasm"/>
    <property type="evidence" value="ECO:0007669"/>
    <property type="project" value="TreeGrafter"/>
</dbReference>
<evidence type="ECO:0000256" key="1">
    <source>
        <dbReference type="ARBA" id="ARBA00022490"/>
    </source>
</evidence>
<dbReference type="STRING" id="930990.A0A067NCQ4"/>
<evidence type="ECO:0000259" key="8">
    <source>
        <dbReference type="Pfam" id="PF25904"/>
    </source>
</evidence>
<keyword evidence="10" id="KW-1185">Reference proteome</keyword>
<gene>
    <name evidence="9" type="ORF">BOTBODRAFT_99027</name>
</gene>
<evidence type="ECO:0000313" key="10">
    <source>
        <dbReference type="Proteomes" id="UP000027195"/>
    </source>
</evidence>
<dbReference type="PANTHER" id="PTHR13370:SF3">
    <property type="entry name" value="TRNA (GUANINE(10)-N2)-METHYLTRANSFERASE HOMOLOG"/>
    <property type="match status" value="1"/>
</dbReference>
<keyword evidence="6 7" id="KW-0694">RNA-binding</keyword>
<dbReference type="GO" id="GO:0160102">
    <property type="term" value="F:tRNA (guanine(10)-N2)-methyltransferase activity"/>
    <property type="evidence" value="ECO:0007669"/>
    <property type="project" value="InterPro"/>
</dbReference>
<evidence type="ECO:0000256" key="4">
    <source>
        <dbReference type="ARBA" id="ARBA00022691"/>
    </source>
</evidence>
<dbReference type="OrthoDB" id="296065at2759"/>
<proteinExistence type="inferred from homology"/>
<dbReference type="InParanoid" id="A0A067NCQ4"/>
<evidence type="ECO:0000256" key="7">
    <source>
        <dbReference type="PROSITE-ProRule" id="PRU00959"/>
    </source>
</evidence>
<comment type="similarity">
    <text evidence="7">Belongs to the class I-like SAM-binding methyltransferase superfamily. TRM11 methyltransferase family.</text>
</comment>
<dbReference type="InterPro" id="IPR029063">
    <property type="entry name" value="SAM-dependent_MTases_sf"/>
</dbReference>
<keyword evidence="7" id="KW-0820">tRNA-binding</keyword>
<evidence type="ECO:0000256" key="3">
    <source>
        <dbReference type="ARBA" id="ARBA00022679"/>
    </source>
</evidence>
<evidence type="ECO:0000313" key="9">
    <source>
        <dbReference type="EMBL" id="KDQ21877.1"/>
    </source>
</evidence>
<reference evidence="10" key="1">
    <citation type="journal article" date="2014" name="Proc. Natl. Acad. Sci. U.S.A.">
        <title>Extensive sampling of basidiomycete genomes demonstrates inadequacy of the white-rot/brown-rot paradigm for wood decay fungi.</title>
        <authorList>
            <person name="Riley R."/>
            <person name="Salamov A.A."/>
            <person name="Brown D.W."/>
            <person name="Nagy L.G."/>
            <person name="Floudas D."/>
            <person name="Held B.W."/>
            <person name="Levasseur A."/>
            <person name="Lombard V."/>
            <person name="Morin E."/>
            <person name="Otillar R."/>
            <person name="Lindquist E.A."/>
            <person name="Sun H."/>
            <person name="LaButti K.M."/>
            <person name="Schmutz J."/>
            <person name="Jabbour D."/>
            <person name="Luo H."/>
            <person name="Baker S.E."/>
            <person name="Pisabarro A.G."/>
            <person name="Walton J.D."/>
            <person name="Blanchette R.A."/>
            <person name="Henrissat B."/>
            <person name="Martin F."/>
            <person name="Cullen D."/>
            <person name="Hibbett D.S."/>
            <person name="Grigoriev I.V."/>
        </authorList>
    </citation>
    <scope>NUCLEOTIDE SEQUENCE [LARGE SCALE GENOMIC DNA]</scope>
    <source>
        <strain evidence="10">FD-172 SS1</strain>
    </source>
</reference>
<dbReference type="SUPFAM" id="SSF53335">
    <property type="entry name" value="S-adenosyl-L-methionine-dependent methyltransferases"/>
    <property type="match status" value="1"/>
</dbReference>
<organism evidence="9 10">
    <name type="scientific">Botryobasidium botryosum (strain FD-172 SS1)</name>
    <dbReference type="NCBI Taxonomy" id="930990"/>
    <lineage>
        <taxon>Eukaryota</taxon>
        <taxon>Fungi</taxon>
        <taxon>Dikarya</taxon>
        <taxon>Basidiomycota</taxon>
        <taxon>Agaricomycotina</taxon>
        <taxon>Agaricomycetes</taxon>
        <taxon>Cantharellales</taxon>
        <taxon>Botryobasidiaceae</taxon>
        <taxon>Botryobasidium</taxon>
    </lineage>
</organism>
<dbReference type="AlphaFoldDB" id="A0A067NCQ4"/>
<keyword evidence="5 7" id="KW-0819">tRNA processing</keyword>
<dbReference type="Gene3D" id="3.40.50.150">
    <property type="entry name" value="Vaccinia Virus protein VP39"/>
    <property type="match status" value="1"/>
</dbReference>
<evidence type="ECO:0000256" key="6">
    <source>
        <dbReference type="ARBA" id="ARBA00022884"/>
    </source>
</evidence>
<dbReference type="GO" id="GO:0000049">
    <property type="term" value="F:tRNA binding"/>
    <property type="evidence" value="ECO:0007669"/>
    <property type="project" value="UniProtKB-UniRule"/>
</dbReference>
<dbReference type="InterPro" id="IPR059073">
    <property type="entry name" value="TRMT11_N"/>
</dbReference>
<dbReference type="PANTHER" id="PTHR13370">
    <property type="entry name" value="RNA METHYLASE-RELATED"/>
    <property type="match status" value="1"/>
</dbReference>
<dbReference type="InterPro" id="IPR016691">
    <property type="entry name" value="TRMT11"/>
</dbReference>
<dbReference type="GO" id="GO:0008033">
    <property type="term" value="P:tRNA processing"/>
    <property type="evidence" value="ECO:0007669"/>
    <property type="project" value="UniProtKB-UniRule"/>
</dbReference>
<feature type="domain" description="tRNA (guanine(10)-N(2))-methyltransferase TRMT11 N-terminal" evidence="8">
    <location>
        <begin position="3"/>
        <end position="178"/>
    </location>
</feature>
<dbReference type="PROSITE" id="PS51627">
    <property type="entry name" value="SAM_MT_TRM11"/>
    <property type="match status" value="1"/>
</dbReference>
<dbReference type="HOGENOM" id="CLU_029646_3_0_1"/>
<accession>A0A067NCQ4</accession>
<keyword evidence="4 7" id="KW-0949">S-adenosyl-L-methionine</keyword>
<keyword evidence="2 7" id="KW-0489">Methyltransferase</keyword>
<keyword evidence="3 7" id="KW-0808">Transferase</keyword>
<dbReference type="Proteomes" id="UP000027195">
    <property type="component" value="Unassembled WGS sequence"/>
</dbReference>
<name>A0A067NCQ4_BOTB1</name>
<dbReference type="EMBL" id="KL198016">
    <property type="protein sequence ID" value="KDQ21877.1"/>
    <property type="molecule type" value="Genomic_DNA"/>
</dbReference>
<sequence length="410" mass="45638">MAKDYFIHFAQAHTEFRLPELQSISELYGFSVSLPTDPQEQNPSRPFMIVGLESEDHARLLAGRCILVRAVYELWARGTSYTQLHAMNASRKHIWESYQPGTSFKFNVSSVNHTIPQARQREVMENFSYMAFQGPIDMKNPGIIMSCFEECKSIISSLIKRNDGDFKEAFFGKLVAEGSARSLISKFDVKKRVYFGNTSMESEVSLLMANQAQAGPGKIVYDPFAGTGSMLYTSAHFGAFVFGSDIDGRTMRGKNPKSSPGVVRAAQQYGVGTRLIDCCTFDVTKNPWRCGGIMDAIVTAHLILDSPQDGVRAGAKRLGRKEGRELRDMSRAAKDGTYIPPTKPYELSELAADLVTLSRYLLKPGGRLVFFLPTVTDEYEEVDVPTCEGMTLVANSMQNFGKWGRRVCVS</sequence>
<keyword evidence="1" id="KW-0963">Cytoplasm</keyword>
<dbReference type="Pfam" id="PF25904">
    <property type="entry name" value="Tmrp11_N"/>
    <property type="match status" value="1"/>
</dbReference>